<evidence type="ECO:0000256" key="1">
    <source>
        <dbReference type="SAM" id="SignalP"/>
    </source>
</evidence>
<organism evidence="3 4">
    <name type="scientific">Desulfovibrio ferrophilus</name>
    <dbReference type="NCBI Taxonomy" id="241368"/>
    <lineage>
        <taxon>Bacteria</taxon>
        <taxon>Pseudomonadati</taxon>
        <taxon>Thermodesulfobacteriota</taxon>
        <taxon>Desulfovibrionia</taxon>
        <taxon>Desulfovibrionales</taxon>
        <taxon>Desulfovibrionaceae</taxon>
        <taxon>Desulfovibrio</taxon>
    </lineage>
</organism>
<dbReference type="KEGG" id="dfl:DFE_1159"/>
<keyword evidence="4" id="KW-1185">Reference proteome</keyword>
<evidence type="ECO:0000259" key="2">
    <source>
        <dbReference type="Pfam" id="PF17680"/>
    </source>
</evidence>
<dbReference type="RefSeq" id="WP_126377519.1">
    <property type="nucleotide sequence ID" value="NZ_AP017378.1"/>
</dbReference>
<feature type="domain" description="FlgO" evidence="2">
    <location>
        <begin position="40"/>
        <end position="168"/>
    </location>
</feature>
<dbReference type="AlphaFoldDB" id="A0A2Z6AXF3"/>
<keyword evidence="1" id="KW-0732">Signal</keyword>
<feature type="signal peptide" evidence="1">
    <location>
        <begin position="1"/>
        <end position="22"/>
    </location>
</feature>
<proteinExistence type="predicted"/>
<dbReference type="Proteomes" id="UP000269883">
    <property type="component" value="Chromosome"/>
</dbReference>
<protein>
    <recommendedName>
        <fullName evidence="2">FlgO domain-containing protein</fullName>
    </recommendedName>
</protein>
<evidence type="ECO:0000313" key="3">
    <source>
        <dbReference type="EMBL" id="BBD07885.1"/>
    </source>
</evidence>
<name>A0A2Z6AXF3_9BACT</name>
<dbReference type="OrthoDB" id="5452881at2"/>
<sequence length="239" mass="26415">MRKVLLIITVLTTLCCAAPALAGTTSIPGAAKSAATQLDTQLAERLQLLEGPAKGTTLILSTPVSLENMEESSPLSRLLAEELAMWFVQSGYRVQEIRKTKHMLFEPGLGELSLSRDVRFVDARYLKSAVILTGTYSQTQRNVRFNLRLLHAPTGEVLAMASQTIRITRETAQLLDEGARARARRIQPSVSTNLRQVSMNDAGTPTQDWNTWALPDFTDMHTLTKPVREDVPNVIDLTD</sequence>
<dbReference type="EMBL" id="AP017378">
    <property type="protein sequence ID" value="BBD07885.1"/>
    <property type="molecule type" value="Genomic_DNA"/>
</dbReference>
<accession>A0A2Z6AXF3</accession>
<gene>
    <name evidence="3" type="ORF">DFE_1159</name>
</gene>
<evidence type="ECO:0000313" key="4">
    <source>
        <dbReference type="Proteomes" id="UP000269883"/>
    </source>
</evidence>
<dbReference type="Pfam" id="PF17680">
    <property type="entry name" value="FlgO"/>
    <property type="match status" value="1"/>
</dbReference>
<dbReference type="InterPro" id="IPR041215">
    <property type="entry name" value="FlgO_dom"/>
</dbReference>
<feature type="chain" id="PRO_5016296640" description="FlgO domain-containing protein" evidence="1">
    <location>
        <begin position="23"/>
        <end position="239"/>
    </location>
</feature>
<reference evidence="3 4" key="1">
    <citation type="journal article" date="2018" name="Sci. Adv.">
        <title>Multi-heme cytochromes provide a pathway for survival in energy-limited environments.</title>
        <authorList>
            <person name="Deng X."/>
            <person name="Dohmae N."/>
            <person name="Nealson K.H."/>
            <person name="Hashimoto K."/>
            <person name="Okamoto A."/>
        </authorList>
    </citation>
    <scope>NUCLEOTIDE SEQUENCE [LARGE SCALE GENOMIC DNA]</scope>
    <source>
        <strain evidence="3 4">IS5</strain>
    </source>
</reference>